<dbReference type="EMBL" id="JBHLUH010000007">
    <property type="protein sequence ID" value="MFC0527296.1"/>
    <property type="molecule type" value="Genomic_DNA"/>
</dbReference>
<comment type="caution">
    <text evidence="2">The sequence shown here is derived from an EMBL/GenBank/DDBJ whole genome shotgun (WGS) entry which is preliminary data.</text>
</comment>
<dbReference type="InterPro" id="IPR001753">
    <property type="entry name" value="Enoyl-CoA_hydra/iso"/>
</dbReference>
<evidence type="ECO:0000256" key="1">
    <source>
        <dbReference type="RuleBase" id="RU003707"/>
    </source>
</evidence>
<name>A0ABV6LY08_9ACTN</name>
<dbReference type="PANTHER" id="PTHR43459:SF1">
    <property type="entry name" value="EG:BACN32G11.4 PROTEIN"/>
    <property type="match status" value="1"/>
</dbReference>
<dbReference type="Gene3D" id="3.90.226.10">
    <property type="entry name" value="2-enoyl-CoA Hydratase, Chain A, domain 1"/>
    <property type="match status" value="1"/>
</dbReference>
<dbReference type="Pfam" id="PF00378">
    <property type="entry name" value="ECH_1"/>
    <property type="match status" value="1"/>
</dbReference>
<keyword evidence="3" id="KW-1185">Reference proteome</keyword>
<proteinExistence type="inferred from homology"/>
<dbReference type="Proteomes" id="UP001589867">
    <property type="component" value="Unassembled WGS sequence"/>
</dbReference>
<dbReference type="CDD" id="cd06558">
    <property type="entry name" value="crotonase-like"/>
    <property type="match status" value="1"/>
</dbReference>
<gene>
    <name evidence="2" type="ORF">ACFFIA_06450</name>
</gene>
<comment type="similarity">
    <text evidence="1">Belongs to the enoyl-CoA hydratase/isomerase family.</text>
</comment>
<dbReference type="RefSeq" id="WP_377246914.1">
    <property type="nucleotide sequence ID" value="NZ_JBHLUH010000007.1"/>
</dbReference>
<sequence>MPEHRAVTVEVADHVAWITLDDVERRNSLNPVLVAQLAAACGEVGQDPEVRVAVLRANGPVFAAGGDVHALGTPAEDPIGVYAGFRALEALPVPVVAAVHGPTIGAGVSFVLACDVAVAAESATFDPRFLDLAIHPGGGHLWKLEQRVGRQGVAALVLLGDTLTGRQAQESGLVWRCVPDGGLDAEVRRLTRKVVRRAPEVVRRAKSTMRLSRAITDPRMAAEVEQIHQEWSMRQPAFTAAVADLRARLAR</sequence>
<dbReference type="PANTHER" id="PTHR43459">
    <property type="entry name" value="ENOYL-COA HYDRATASE"/>
    <property type="match status" value="1"/>
</dbReference>
<reference evidence="2 3" key="1">
    <citation type="submission" date="2024-09" db="EMBL/GenBank/DDBJ databases">
        <authorList>
            <person name="Sun Q."/>
            <person name="Mori K."/>
        </authorList>
    </citation>
    <scope>NUCLEOTIDE SEQUENCE [LARGE SCALE GENOMIC DNA]</scope>
    <source>
        <strain evidence="2 3">TBRC 3947</strain>
    </source>
</reference>
<protein>
    <submittedName>
        <fullName evidence="2">Enoyl-CoA hydratase/isomerase family protein</fullName>
    </submittedName>
</protein>
<dbReference type="SUPFAM" id="SSF52096">
    <property type="entry name" value="ClpP/crotonase"/>
    <property type="match status" value="1"/>
</dbReference>
<evidence type="ECO:0000313" key="3">
    <source>
        <dbReference type="Proteomes" id="UP001589867"/>
    </source>
</evidence>
<dbReference type="InterPro" id="IPR018376">
    <property type="entry name" value="Enoyl-CoA_hyd/isom_CS"/>
</dbReference>
<accession>A0ABV6LY08</accession>
<dbReference type="PROSITE" id="PS00166">
    <property type="entry name" value="ENOYL_COA_HYDRATASE"/>
    <property type="match status" value="1"/>
</dbReference>
<evidence type="ECO:0000313" key="2">
    <source>
        <dbReference type="EMBL" id="MFC0527296.1"/>
    </source>
</evidence>
<organism evidence="2 3">
    <name type="scientific">Phytohabitans kaempferiae</name>
    <dbReference type="NCBI Taxonomy" id="1620943"/>
    <lineage>
        <taxon>Bacteria</taxon>
        <taxon>Bacillati</taxon>
        <taxon>Actinomycetota</taxon>
        <taxon>Actinomycetes</taxon>
        <taxon>Micromonosporales</taxon>
        <taxon>Micromonosporaceae</taxon>
    </lineage>
</organism>
<dbReference type="InterPro" id="IPR029045">
    <property type="entry name" value="ClpP/crotonase-like_dom_sf"/>
</dbReference>